<evidence type="ECO:0000313" key="14">
    <source>
        <dbReference type="Proteomes" id="UP000298642"/>
    </source>
</evidence>
<keyword evidence="14" id="KW-1185">Reference proteome</keyword>
<dbReference type="PANTHER" id="PTHR11070">
    <property type="entry name" value="UVRD / RECB / PCRA DNA HELICASE FAMILY MEMBER"/>
    <property type="match status" value="1"/>
</dbReference>
<dbReference type="Pfam" id="PF13361">
    <property type="entry name" value="UvrD_C"/>
    <property type="match status" value="2"/>
</dbReference>
<dbReference type="GO" id="GO:0000725">
    <property type="term" value="P:recombinational repair"/>
    <property type="evidence" value="ECO:0007669"/>
    <property type="project" value="TreeGrafter"/>
</dbReference>
<dbReference type="InterPro" id="IPR000212">
    <property type="entry name" value="DNA_helicase_UvrD/REP"/>
</dbReference>
<keyword evidence="2 11" id="KW-0547">Nucleotide-binding</keyword>
<evidence type="ECO:0000256" key="1">
    <source>
        <dbReference type="ARBA" id="ARBA00009922"/>
    </source>
</evidence>
<comment type="similarity">
    <text evidence="1">Belongs to the helicase family. UvrD subfamily.</text>
</comment>
<dbReference type="InterPro" id="IPR014017">
    <property type="entry name" value="DNA_helicase_UvrD-like_C"/>
</dbReference>
<keyword evidence="4 11" id="KW-0347">Helicase</keyword>
<evidence type="ECO:0000256" key="8">
    <source>
        <dbReference type="ARBA" id="ARBA00034617"/>
    </source>
</evidence>
<feature type="binding site" evidence="11">
    <location>
        <begin position="32"/>
        <end position="39"/>
    </location>
    <ligand>
        <name>ATP</name>
        <dbReference type="ChEBI" id="CHEBI:30616"/>
    </ligand>
</feature>
<keyword evidence="3 11" id="KW-0378">Hydrolase</keyword>
<evidence type="ECO:0000256" key="2">
    <source>
        <dbReference type="ARBA" id="ARBA00022741"/>
    </source>
</evidence>
<sequence>MNAYFEKKLQEISEDDMQFAAYKAVNNTVVIAGPGSGKTTVLTLKVMQLLAEMIYPPRGLACLTYSTEAVREFKSRLVKLGLEKRKNVFLGTVHSFCLSEIITPFAALYPQYKIPLPIRIISEAEKNRLFNSQNYEGTPKLIDVDKERTRNIKGISRVAIESYDIALKAAISFEELLIQNEYLDFISMVKKSVELIKNESYVRKALEAKYPWIIVDEYQDLGKPLHELILTLLNLTRIKVFAVGDADQSIYDFQGAAPDYLIELSQRQDVSCIHLKNNYRSSQTIVDASEYVLKSSRGYIASGKLQDYHAKLEFIECSKGMDEQYERVIEQISRFHTEGIPYHEIAVLVGNNKQVTELAQECSRQNIPAYIARQTFRLTDLIIWIQNCAKWVSDKCSVSFDEICSTWKSFISQKRIISEDDYFLLKRTIFQTLTASKVYKDNLSEWLCYLDKKVGIVSAFTASERYPDEIDNYNKLLETARSHDTQLTIKFLTRLGIPENQVVLTTRHSSKGLEFDVVILPGMEKDSFPSYYDNTPRKLAEARRLCFVSVSRARKACILIRSKNLQNQYGRWFSKEPSPFWVALQEFQDSRSDY</sequence>
<evidence type="ECO:0000256" key="4">
    <source>
        <dbReference type="ARBA" id="ARBA00022806"/>
    </source>
</evidence>
<gene>
    <name evidence="13" type="ORF">EIO64_01445</name>
</gene>
<dbReference type="Gene3D" id="1.10.10.160">
    <property type="match status" value="1"/>
</dbReference>
<protein>
    <recommendedName>
        <fullName evidence="9">DNA 3'-5' helicase</fullName>
        <ecNumber evidence="9">5.6.2.4</ecNumber>
    </recommendedName>
</protein>
<reference evidence="14" key="1">
    <citation type="submission" date="2018-12" db="EMBL/GenBank/DDBJ databases">
        <title>Dusodibacter welbiota gen. nov., sp. nov., isolated from human faeces and emended description of the Oscillibacter genus.</title>
        <authorList>
            <person name="Le Roy T."/>
            <person name="Van der Smissen P."/>
            <person name="Delzenne N."/>
            <person name="Muccioli G."/>
            <person name="Collet J.F."/>
            <person name="Cani P.D."/>
        </authorList>
    </citation>
    <scope>NUCLEOTIDE SEQUENCE [LARGE SCALE GENOMIC DNA]</scope>
    <source>
        <strain evidence="14">J115</strain>
    </source>
</reference>
<dbReference type="PROSITE" id="PS51198">
    <property type="entry name" value="UVRD_HELICASE_ATP_BIND"/>
    <property type="match status" value="1"/>
</dbReference>
<dbReference type="GO" id="GO:0005524">
    <property type="term" value="F:ATP binding"/>
    <property type="evidence" value="ECO:0007669"/>
    <property type="project" value="UniProtKB-UniRule"/>
</dbReference>
<keyword evidence="5 11" id="KW-0067">ATP-binding</keyword>
<organism evidence="13 14">
    <name type="scientific">Dysosmobacter welbionis</name>
    <dbReference type="NCBI Taxonomy" id="2093857"/>
    <lineage>
        <taxon>Bacteria</taxon>
        <taxon>Bacillati</taxon>
        <taxon>Bacillota</taxon>
        <taxon>Clostridia</taxon>
        <taxon>Eubacteriales</taxon>
        <taxon>Oscillospiraceae</taxon>
        <taxon>Dysosmobacter</taxon>
    </lineage>
</organism>
<accession>A0A4D7AST8</accession>
<comment type="catalytic activity">
    <reaction evidence="10">
        <text>ATP + H2O = ADP + phosphate + H(+)</text>
        <dbReference type="Rhea" id="RHEA:13065"/>
        <dbReference type="ChEBI" id="CHEBI:15377"/>
        <dbReference type="ChEBI" id="CHEBI:15378"/>
        <dbReference type="ChEBI" id="CHEBI:30616"/>
        <dbReference type="ChEBI" id="CHEBI:43474"/>
        <dbReference type="ChEBI" id="CHEBI:456216"/>
        <dbReference type="EC" id="5.6.2.4"/>
    </reaction>
</comment>
<dbReference type="EC" id="5.6.2.4" evidence="9"/>
<dbReference type="GO" id="GO:0043138">
    <property type="term" value="F:3'-5' DNA helicase activity"/>
    <property type="evidence" value="ECO:0007669"/>
    <property type="project" value="UniProtKB-EC"/>
</dbReference>
<dbReference type="Gene3D" id="3.40.50.300">
    <property type="entry name" value="P-loop containing nucleotide triphosphate hydrolases"/>
    <property type="match status" value="3"/>
</dbReference>
<dbReference type="SUPFAM" id="SSF52540">
    <property type="entry name" value="P-loop containing nucleoside triphosphate hydrolases"/>
    <property type="match status" value="1"/>
</dbReference>
<dbReference type="PANTHER" id="PTHR11070:SF2">
    <property type="entry name" value="ATP-DEPENDENT DNA HELICASE SRS2"/>
    <property type="match status" value="1"/>
</dbReference>
<proteinExistence type="inferred from homology"/>
<evidence type="ECO:0000259" key="12">
    <source>
        <dbReference type="PROSITE" id="PS51198"/>
    </source>
</evidence>
<dbReference type="KEGG" id="obj:EIO64_01445"/>
<feature type="domain" description="UvrD-like helicase ATP-binding" evidence="12">
    <location>
        <begin position="11"/>
        <end position="282"/>
    </location>
</feature>
<dbReference type="EMBL" id="CP034413">
    <property type="protein sequence ID" value="QCI60925.1"/>
    <property type="molecule type" value="Genomic_DNA"/>
</dbReference>
<evidence type="ECO:0000256" key="3">
    <source>
        <dbReference type="ARBA" id="ARBA00022801"/>
    </source>
</evidence>
<keyword evidence="7" id="KW-0413">Isomerase</keyword>
<dbReference type="Proteomes" id="UP000298642">
    <property type="component" value="Chromosome"/>
</dbReference>
<name>A0A4D7AST8_9FIRM</name>
<comment type="catalytic activity">
    <reaction evidence="8">
        <text>Couples ATP hydrolysis with the unwinding of duplex DNA by translocating in the 3'-5' direction.</text>
        <dbReference type="EC" id="5.6.2.4"/>
    </reaction>
</comment>
<dbReference type="InterPro" id="IPR014016">
    <property type="entry name" value="UvrD-like_ATP-bd"/>
</dbReference>
<evidence type="ECO:0000256" key="11">
    <source>
        <dbReference type="PROSITE-ProRule" id="PRU00560"/>
    </source>
</evidence>
<evidence type="ECO:0000256" key="9">
    <source>
        <dbReference type="ARBA" id="ARBA00034808"/>
    </source>
</evidence>
<dbReference type="CDD" id="cd17932">
    <property type="entry name" value="DEXQc_UvrD"/>
    <property type="match status" value="1"/>
</dbReference>
<evidence type="ECO:0000256" key="10">
    <source>
        <dbReference type="ARBA" id="ARBA00048988"/>
    </source>
</evidence>
<evidence type="ECO:0000256" key="7">
    <source>
        <dbReference type="ARBA" id="ARBA00023235"/>
    </source>
</evidence>
<evidence type="ECO:0000313" key="13">
    <source>
        <dbReference type="EMBL" id="QCI60925.1"/>
    </source>
</evidence>
<evidence type="ECO:0000256" key="6">
    <source>
        <dbReference type="ARBA" id="ARBA00023125"/>
    </source>
</evidence>
<dbReference type="GO" id="GO:0003677">
    <property type="term" value="F:DNA binding"/>
    <property type="evidence" value="ECO:0007669"/>
    <property type="project" value="UniProtKB-KW"/>
</dbReference>
<dbReference type="Pfam" id="PF00580">
    <property type="entry name" value="UvrD-helicase"/>
    <property type="match status" value="1"/>
</dbReference>
<dbReference type="InterPro" id="IPR027417">
    <property type="entry name" value="P-loop_NTPase"/>
</dbReference>
<dbReference type="InterPro" id="IPR013986">
    <property type="entry name" value="DExx_box_DNA_helicase_dom_sf"/>
</dbReference>
<evidence type="ECO:0000256" key="5">
    <source>
        <dbReference type="ARBA" id="ARBA00022840"/>
    </source>
</evidence>
<keyword evidence="6" id="KW-0238">DNA-binding</keyword>
<dbReference type="GO" id="GO:0016887">
    <property type="term" value="F:ATP hydrolysis activity"/>
    <property type="evidence" value="ECO:0007669"/>
    <property type="project" value="RHEA"/>
</dbReference>
<dbReference type="AlphaFoldDB" id="A0A4D7AST8"/>